<reference evidence="2 3" key="1">
    <citation type="submission" date="2015-01" db="EMBL/GenBank/DDBJ databases">
        <title>The Genome Sequence of Exophiala xenobiotica CBS118157.</title>
        <authorList>
            <consortium name="The Broad Institute Genomics Platform"/>
            <person name="Cuomo C."/>
            <person name="de Hoog S."/>
            <person name="Gorbushina A."/>
            <person name="Stielow B."/>
            <person name="Teixiera M."/>
            <person name="Abouelleil A."/>
            <person name="Chapman S.B."/>
            <person name="Priest M."/>
            <person name="Young S.K."/>
            <person name="Wortman J."/>
            <person name="Nusbaum C."/>
            <person name="Birren B."/>
        </authorList>
    </citation>
    <scope>NUCLEOTIDE SEQUENCE [LARGE SCALE GENOMIC DNA]</scope>
    <source>
        <strain evidence="2 3">CBS 118157</strain>
    </source>
</reference>
<dbReference type="RefSeq" id="XP_013310546.1">
    <property type="nucleotide sequence ID" value="XM_013455092.1"/>
</dbReference>
<dbReference type="AlphaFoldDB" id="A0A0D2CJG3"/>
<dbReference type="GeneID" id="25333500"/>
<feature type="region of interest" description="Disordered" evidence="1">
    <location>
        <begin position="42"/>
        <end position="68"/>
    </location>
</feature>
<gene>
    <name evidence="2" type="ORF">PV05_11592</name>
</gene>
<protein>
    <submittedName>
        <fullName evidence="2">Uncharacterized protein</fullName>
    </submittedName>
</protein>
<dbReference type="HOGENOM" id="CLU_2757572_0_0_1"/>
<proteinExistence type="predicted"/>
<accession>A0A0D2CJG3</accession>
<keyword evidence="3" id="KW-1185">Reference proteome</keyword>
<dbReference type="Proteomes" id="UP000054342">
    <property type="component" value="Unassembled WGS sequence"/>
</dbReference>
<evidence type="ECO:0000313" key="3">
    <source>
        <dbReference type="Proteomes" id="UP000054342"/>
    </source>
</evidence>
<name>A0A0D2CJG3_9EURO</name>
<evidence type="ECO:0000256" key="1">
    <source>
        <dbReference type="SAM" id="MobiDB-lite"/>
    </source>
</evidence>
<evidence type="ECO:0000313" key="2">
    <source>
        <dbReference type="EMBL" id="KIW49962.1"/>
    </source>
</evidence>
<sequence>MPRGAKFSFAYNSIVLDHQAIQTRKAMSRVKANYHLFLRNQPRAPQLRTQDLGPPRKWQVPRMKNLEE</sequence>
<dbReference type="EMBL" id="KN847323">
    <property type="protein sequence ID" value="KIW49962.1"/>
    <property type="molecule type" value="Genomic_DNA"/>
</dbReference>
<organism evidence="2 3">
    <name type="scientific">Exophiala xenobiotica</name>
    <dbReference type="NCBI Taxonomy" id="348802"/>
    <lineage>
        <taxon>Eukaryota</taxon>
        <taxon>Fungi</taxon>
        <taxon>Dikarya</taxon>
        <taxon>Ascomycota</taxon>
        <taxon>Pezizomycotina</taxon>
        <taxon>Eurotiomycetes</taxon>
        <taxon>Chaetothyriomycetidae</taxon>
        <taxon>Chaetothyriales</taxon>
        <taxon>Herpotrichiellaceae</taxon>
        <taxon>Exophiala</taxon>
    </lineage>
</organism>
<dbReference type="OrthoDB" id="4139500at2759"/>